<protein>
    <submittedName>
        <fullName evidence="1">Uncharacterized protein</fullName>
    </submittedName>
</protein>
<reference evidence="1" key="2">
    <citation type="journal article" date="2015" name="Data Brief">
        <title>Shoot transcriptome of the giant reed, Arundo donax.</title>
        <authorList>
            <person name="Barrero R.A."/>
            <person name="Guerrero F.D."/>
            <person name="Moolhuijzen P."/>
            <person name="Goolsby J.A."/>
            <person name="Tidwell J."/>
            <person name="Bellgard S.E."/>
            <person name="Bellgard M.I."/>
        </authorList>
    </citation>
    <scope>NUCLEOTIDE SEQUENCE</scope>
    <source>
        <tissue evidence="1">Shoot tissue taken approximately 20 cm above the soil surface</tissue>
    </source>
</reference>
<reference evidence="1" key="1">
    <citation type="submission" date="2014-09" db="EMBL/GenBank/DDBJ databases">
        <authorList>
            <person name="Magalhaes I.L.F."/>
            <person name="Oliveira U."/>
            <person name="Santos F.R."/>
            <person name="Vidigal T.H.D.A."/>
            <person name="Brescovit A.D."/>
            <person name="Santos A.J."/>
        </authorList>
    </citation>
    <scope>NUCLEOTIDE SEQUENCE</scope>
    <source>
        <tissue evidence="1">Shoot tissue taken approximately 20 cm above the soil surface</tissue>
    </source>
</reference>
<evidence type="ECO:0000313" key="1">
    <source>
        <dbReference type="EMBL" id="JAD64071.1"/>
    </source>
</evidence>
<accession>A0A0A9BL37</accession>
<dbReference type="AlphaFoldDB" id="A0A0A9BL37"/>
<sequence length="28" mass="3146">MIGVLICNRQSQIVSRSIKEVVSQSKKN</sequence>
<organism evidence="1">
    <name type="scientific">Arundo donax</name>
    <name type="common">Giant reed</name>
    <name type="synonym">Donax arundinaceus</name>
    <dbReference type="NCBI Taxonomy" id="35708"/>
    <lineage>
        <taxon>Eukaryota</taxon>
        <taxon>Viridiplantae</taxon>
        <taxon>Streptophyta</taxon>
        <taxon>Embryophyta</taxon>
        <taxon>Tracheophyta</taxon>
        <taxon>Spermatophyta</taxon>
        <taxon>Magnoliopsida</taxon>
        <taxon>Liliopsida</taxon>
        <taxon>Poales</taxon>
        <taxon>Poaceae</taxon>
        <taxon>PACMAD clade</taxon>
        <taxon>Arundinoideae</taxon>
        <taxon>Arundineae</taxon>
        <taxon>Arundo</taxon>
    </lineage>
</organism>
<proteinExistence type="predicted"/>
<dbReference type="EMBL" id="GBRH01233824">
    <property type="protein sequence ID" value="JAD64071.1"/>
    <property type="molecule type" value="Transcribed_RNA"/>
</dbReference>
<name>A0A0A9BL37_ARUDO</name>